<evidence type="ECO:0000313" key="7">
    <source>
        <dbReference type="Proteomes" id="UP000504632"/>
    </source>
</evidence>
<organism evidence="7 8">
    <name type="scientific">Chanos chanos</name>
    <name type="common">Milkfish</name>
    <name type="synonym">Mugil chanos</name>
    <dbReference type="NCBI Taxonomy" id="29144"/>
    <lineage>
        <taxon>Eukaryota</taxon>
        <taxon>Metazoa</taxon>
        <taxon>Chordata</taxon>
        <taxon>Craniata</taxon>
        <taxon>Vertebrata</taxon>
        <taxon>Euteleostomi</taxon>
        <taxon>Actinopterygii</taxon>
        <taxon>Neopterygii</taxon>
        <taxon>Teleostei</taxon>
        <taxon>Ostariophysi</taxon>
        <taxon>Gonorynchiformes</taxon>
        <taxon>Chanidae</taxon>
        <taxon>Chanos</taxon>
    </lineage>
</organism>
<dbReference type="OrthoDB" id="8759131at2759"/>
<keyword evidence="2 5" id="KW-0812">Transmembrane</keyword>
<dbReference type="GO" id="GO:0005549">
    <property type="term" value="F:odorant binding"/>
    <property type="evidence" value="ECO:0007669"/>
    <property type="project" value="TreeGrafter"/>
</dbReference>
<feature type="transmembrane region" description="Helical" evidence="5">
    <location>
        <begin position="63"/>
        <end position="88"/>
    </location>
</feature>
<feature type="domain" description="G-protein coupled receptors family 1 profile" evidence="6">
    <location>
        <begin position="43"/>
        <end position="292"/>
    </location>
</feature>
<dbReference type="PROSITE" id="PS50262">
    <property type="entry name" value="G_PROTEIN_RECEP_F1_2"/>
    <property type="match status" value="1"/>
</dbReference>
<evidence type="ECO:0000313" key="8">
    <source>
        <dbReference type="RefSeq" id="XP_030633909.1"/>
    </source>
</evidence>
<accession>A0A6J2VQ70</accession>
<evidence type="ECO:0000259" key="6">
    <source>
        <dbReference type="PROSITE" id="PS50262"/>
    </source>
</evidence>
<feature type="transmembrane region" description="Helical" evidence="5">
    <location>
        <begin position="28"/>
        <end position="51"/>
    </location>
</feature>
<evidence type="ECO:0000256" key="2">
    <source>
        <dbReference type="ARBA" id="ARBA00022692"/>
    </source>
</evidence>
<dbReference type="GO" id="GO:0004930">
    <property type="term" value="F:G protein-coupled receptor activity"/>
    <property type="evidence" value="ECO:0007669"/>
    <property type="project" value="InterPro"/>
</dbReference>
<sequence>MEGNSSHTENSSDYQMQLVSADPVRRTLSMALIQIFVWPFIYVNVLMIFTFSRKEAFRTETRYILFGQTLVMDLIFLLLTDFVVILSYNLTLMPMGFCIPLCMMMEMVTNCTPLTITAMCVERYVAICMPLRHDAISTTGRTMILILVILIISSLKPFVDLFILVATVSQGYLVQLTHCHYEIMTPVRWHRFMRGAFYICSFLCIFLVEIFCYVMIVLAAQAASSDNKKSASKGQRTLLLHLLQLFLCTIEIICPYIEAFVIEIDFQLYLTVRFCNVLVFNIISRAVSPLIYGLRDEKFYAAMVYHTRCKMTQISSET</sequence>
<feature type="transmembrane region" description="Helical" evidence="5">
    <location>
        <begin position="238"/>
        <end position="262"/>
    </location>
</feature>
<feature type="transmembrane region" description="Helical" evidence="5">
    <location>
        <begin position="142"/>
        <end position="166"/>
    </location>
</feature>
<dbReference type="AlphaFoldDB" id="A0A6J2VQ70"/>
<evidence type="ECO:0000256" key="3">
    <source>
        <dbReference type="ARBA" id="ARBA00022989"/>
    </source>
</evidence>
<evidence type="ECO:0000256" key="1">
    <source>
        <dbReference type="ARBA" id="ARBA00004370"/>
    </source>
</evidence>
<dbReference type="FunFam" id="1.20.1070.10:FF:000096">
    <property type="entry name" value="Odorant receptor 131-2"/>
    <property type="match status" value="1"/>
</dbReference>
<dbReference type="PANTHER" id="PTHR26451:SF886">
    <property type="entry name" value="GROWTH HORMONE SECRETAGOGUE RECEPTOR TYPE 1-LIKE-RELATED"/>
    <property type="match status" value="1"/>
</dbReference>
<dbReference type="InterPro" id="IPR017452">
    <property type="entry name" value="GPCR_Rhodpsn_7TM"/>
</dbReference>
<dbReference type="InterPro" id="IPR052921">
    <property type="entry name" value="GPCR1_Superfamily_Member"/>
</dbReference>
<dbReference type="Gene3D" id="1.20.1070.10">
    <property type="entry name" value="Rhodopsin 7-helix transmembrane proteins"/>
    <property type="match status" value="1"/>
</dbReference>
<gene>
    <name evidence="8" type="primary">LOC115815082</name>
</gene>
<dbReference type="GO" id="GO:0004984">
    <property type="term" value="F:olfactory receptor activity"/>
    <property type="evidence" value="ECO:0007669"/>
    <property type="project" value="TreeGrafter"/>
</dbReference>
<dbReference type="InterPro" id="IPR000276">
    <property type="entry name" value="GPCR_Rhodpsn"/>
</dbReference>
<name>A0A6J2VQ70_CHACN</name>
<dbReference type="GeneID" id="115815082"/>
<dbReference type="Proteomes" id="UP000504632">
    <property type="component" value="Chromosome 6"/>
</dbReference>
<comment type="subcellular location">
    <subcellularLocation>
        <location evidence="1">Membrane</location>
    </subcellularLocation>
</comment>
<evidence type="ECO:0000256" key="5">
    <source>
        <dbReference type="SAM" id="Phobius"/>
    </source>
</evidence>
<protein>
    <submittedName>
        <fullName evidence="8">Odorant receptor 131-2-like</fullName>
    </submittedName>
</protein>
<proteinExistence type="predicted"/>
<keyword evidence="3 5" id="KW-1133">Transmembrane helix</keyword>
<dbReference type="PANTHER" id="PTHR26451">
    <property type="entry name" value="G_PROTEIN_RECEP_F1_2 DOMAIN-CONTAINING PROTEIN"/>
    <property type="match status" value="1"/>
</dbReference>
<keyword evidence="7" id="KW-1185">Reference proteome</keyword>
<evidence type="ECO:0000256" key="4">
    <source>
        <dbReference type="ARBA" id="ARBA00023136"/>
    </source>
</evidence>
<dbReference type="SUPFAM" id="SSF81321">
    <property type="entry name" value="Family A G protein-coupled receptor-like"/>
    <property type="match status" value="1"/>
</dbReference>
<feature type="transmembrane region" description="Helical" evidence="5">
    <location>
        <begin position="94"/>
        <end position="121"/>
    </location>
</feature>
<keyword evidence="4 5" id="KW-0472">Membrane</keyword>
<dbReference type="RefSeq" id="XP_030633909.1">
    <property type="nucleotide sequence ID" value="XM_030778049.1"/>
</dbReference>
<feature type="transmembrane region" description="Helical" evidence="5">
    <location>
        <begin position="268"/>
        <end position="288"/>
    </location>
</feature>
<feature type="transmembrane region" description="Helical" evidence="5">
    <location>
        <begin position="196"/>
        <end position="218"/>
    </location>
</feature>
<reference evidence="8" key="1">
    <citation type="submission" date="2025-08" db="UniProtKB">
        <authorList>
            <consortium name="RefSeq"/>
        </authorList>
    </citation>
    <scope>IDENTIFICATION</scope>
</reference>
<dbReference type="InParanoid" id="A0A6J2VQ70"/>
<dbReference type="GO" id="GO:0016020">
    <property type="term" value="C:membrane"/>
    <property type="evidence" value="ECO:0007669"/>
    <property type="project" value="UniProtKB-SubCell"/>
</dbReference>
<dbReference type="Pfam" id="PF00001">
    <property type="entry name" value="7tm_1"/>
    <property type="match status" value="1"/>
</dbReference>